<evidence type="ECO:0008006" key="3">
    <source>
        <dbReference type="Google" id="ProtNLM"/>
    </source>
</evidence>
<reference evidence="1 2" key="1">
    <citation type="submission" date="2018-06" db="EMBL/GenBank/DDBJ databases">
        <title>Spongiibacterium sp. HME9304 Genome sequencing and assembly.</title>
        <authorList>
            <person name="Kang H."/>
            <person name="Kim H."/>
            <person name="Joh K."/>
        </authorList>
    </citation>
    <scope>NUCLEOTIDE SEQUENCE [LARGE SCALE GENOMIC DNA]</scope>
    <source>
        <strain evidence="1 2">HME9304</strain>
    </source>
</reference>
<keyword evidence="2" id="KW-1185">Reference proteome</keyword>
<accession>A0A2Z4LSZ1</accession>
<name>A0A2Z4LSZ1_9FLAO</name>
<dbReference type="EMBL" id="CP030104">
    <property type="protein sequence ID" value="AWX44842.1"/>
    <property type="molecule type" value="Genomic_DNA"/>
</dbReference>
<proteinExistence type="predicted"/>
<dbReference type="OrthoDB" id="1443520at2"/>
<evidence type="ECO:0000313" key="1">
    <source>
        <dbReference type="EMBL" id="AWX44842.1"/>
    </source>
</evidence>
<gene>
    <name evidence="1" type="ORF">HME9304_01847</name>
</gene>
<organism evidence="1 2">
    <name type="scientific">Flagellimonas maritima</name>
    <dbReference type="NCBI Taxonomy" id="1383885"/>
    <lineage>
        <taxon>Bacteria</taxon>
        <taxon>Pseudomonadati</taxon>
        <taxon>Bacteroidota</taxon>
        <taxon>Flavobacteriia</taxon>
        <taxon>Flavobacteriales</taxon>
        <taxon>Flavobacteriaceae</taxon>
        <taxon>Flagellimonas</taxon>
    </lineage>
</organism>
<dbReference type="KEGG" id="spon:HME9304_01847"/>
<dbReference type="AlphaFoldDB" id="A0A2Z4LSZ1"/>
<dbReference type="RefSeq" id="WP_112378282.1">
    <property type="nucleotide sequence ID" value="NZ_CP030104.1"/>
</dbReference>
<evidence type="ECO:0000313" key="2">
    <source>
        <dbReference type="Proteomes" id="UP000248536"/>
    </source>
</evidence>
<protein>
    <recommendedName>
        <fullName evidence="3">Lipoprotein</fullName>
    </recommendedName>
</protein>
<sequence>MQKLSCLLVILMLFSGCRKDVDTTEDVQVKQQFFNYQKMPKKLAINAIATDTLEKWPEFKALSSSFDVLYQAKNDEDLILAIDDLIEKEKLLAKGKYPQLFDKFQIKSRQRVLKTYLIKVKATILNNGDTTEPTKEMLEAYNAFRNQFNVIVNNPLDKKLILDEE</sequence>
<dbReference type="PROSITE" id="PS51257">
    <property type="entry name" value="PROKAR_LIPOPROTEIN"/>
    <property type="match status" value="1"/>
</dbReference>
<dbReference type="Proteomes" id="UP000248536">
    <property type="component" value="Chromosome"/>
</dbReference>